<dbReference type="Pfam" id="PF13273">
    <property type="entry name" value="DUF4064"/>
    <property type="match status" value="1"/>
</dbReference>
<feature type="transmembrane region" description="Helical" evidence="1">
    <location>
        <begin position="7"/>
        <end position="28"/>
    </location>
</feature>
<name>A0ABY8IZ18_9BACI</name>
<gene>
    <name evidence="3" type="ORF">P9989_03375</name>
</gene>
<feature type="transmembrane region" description="Helical" evidence="1">
    <location>
        <begin position="75"/>
        <end position="105"/>
    </location>
</feature>
<keyword evidence="1" id="KW-1133">Transmembrane helix</keyword>
<evidence type="ECO:0000256" key="1">
    <source>
        <dbReference type="SAM" id="Phobius"/>
    </source>
</evidence>
<feature type="domain" description="DUF4064" evidence="2">
    <location>
        <begin position="3"/>
        <end position="83"/>
    </location>
</feature>
<keyword evidence="1" id="KW-0472">Membrane</keyword>
<accession>A0ABY8IZ18</accession>
<dbReference type="RefSeq" id="WP_283077419.1">
    <property type="nucleotide sequence ID" value="NZ_CP121671.1"/>
</dbReference>
<evidence type="ECO:0000313" key="4">
    <source>
        <dbReference type="Proteomes" id="UP001221597"/>
    </source>
</evidence>
<dbReference type="Proteomes" id="UP001221597">
    <property type="component" value="Chromosome"/>
</dbReference>
<dbReference type="InterPro" id="IPR025273">
    <property type="entry name" value="DUF4064"/>
</dbReference>
<proteinExistence type="predicted"/>
<evidence type="ECO:0000259" key="2">
    <source>
        <dbReference type="Pfam" id="PF13273"/>
    </source>
</evidence>
<dbReference type="EMBL" id="CP121671">
    <property type="protein sequence ID" value="WFT75453.1"/>
    <property type="molecule type" value="Genomic_DNA"/>
</dbReference>
<keyword evidence="4" id="KW-1185">Reference proteome</keyword>
<sequence length="115" mass="11751">MDRNSEFIIGLIGGIIGFFSAIFAIFIGEIDAAVSEAGTSAISGLGWSAFLFSTLAIVGAILVKSKTKVGAIMMIAAALGGLVSISMFYLIPAALLLIAGIMGIVRKDKAVAKSP</sequence>
<organism evidence="3 4">
    <name type="scientific">Halobacillus naozhouensis</name>
    <dbReference type="NCBI Taxonomy" id="554880"/>
    <lineage>
        <taxon>Bacteria</taxon>
        <taxon>Bacillati</taxon>
        <taxon>Bacillota</taxon>
        <taxon>Bacilli</taxon>
        <taxon>Bacillales</taxon>
        <taxon>Bacillaceae</taxon>
        <taxon>Halobacillus</taxon>
    </lineage>
</organism>
<protein>
    <submittedName>
        <fullName evidence="3">DUF4064 domain-containing protein</fullName>
    </submittedName>
</protein>
<reference evidence="3 4" key="1">
    <citation type="submission" date="2023-04" db="EMBL/GenBank/DDBJ databases">
        <title>Genome sequence of Halobacillus naozhouensis KACC 21980.</title>
        <authorList>
            <person name="Kim S."/>
            <person name="Heo J."/>
            <person name="Kwon S.-W."/>
        </authorList>
    </citation>
    <scope>NUCLEOTIDE SEQUENCE [LARGE SCALE GENOMIC DNA]</scope>
    <source>
        <strain evidence="3 4">KCTC 13234</strain>
    </source>
</reference>
<feature type="transmembrane region" description="Helical" evidence="1">
    <location>
        <begin position="40"/>
        <end position="63"/>
    </location>
</feature>
<evidence type="ECO:0000313" key="3">
    <source>
        <dbReference type="EMBL" id="WFT75453.1"/>
    </source>
</evidence>
<keyword evidence="1" id="KW-0812">Transmembrane</keyword>